<proteinExistence type="predicted"/>
<organism evidence="2 3">
    <name type="scientific">Mesorhabditis belari</name>
    <dbReference type="NCBI Taxonomy" id="2138241"/>
    <lineage>
        <taxon>Eukaryota</taxon>
        <taxon>Metazoa</taxon>
        <taxon>Ecdysozoa</taxon>
        <taxon>Nematoda</taxon>
        <taxon>Chromadorea</taxon>
        <taxon>Rhabditida</taxon>
        <taxon>Rhabditina</taxon>
        <taxon>Rhabditomorpha</taxon>
        <taxon>Rhabditoidea</taxon>
        <taxon>Rhabditidae</taxon>
        <taxon>Mesorhabditinae</taxon>
        <taxon>Mesorhabditis</taxon>
    </lineage>
</organism>
<feature type="region of interest" description="Disordered" evidence="1">
    <location>
        <begin position="1"/>
        <end position="26"/>
    </location>
</feature>
<reference evidence="3" key="1">
    <citation type="submission" date="2024-02" db="UniProtKB">
        <authorList>
            <consortium name="WormBaseParasite"/>
        </authorList>
    </citation>
    <scope>IDENTIFICATION</scope>
</reference>
<evidence type="ECO:0000313" key="2">
    <source>
        <dbReference type="Proteomes" id="UP000887575"/>
    </source>
</evidence>
<accession>A0AAF3J2F3</accession>
<keyword evidence="2" id="KW-1185">Reference proteome</keyword>
<protein>
    <submittedName>
        <fullName evidence="3">Uncharacterized protein</fullName>
    </submittedName>
</protein>
<dbReference type="AlphaFoldDB" id="A0AAF3J2F3"/>
<dbReference type="WBParaSite" id="MBELARI_LOCUS12025">
    <property type="protein sequence ID" value="MBELARI_LOCUS12025"/>
    <property type="gene ID" value="MBELARI_LOCUS12025"/>
</dbReference>
<name>A0AAF3J2F3_9BILA</name>
<sequence length="117" mass="13123">MSENPAGMSDNPESSSIENGVLSARDEETRKLEKTLKSYRKFCAEKETRKTLLKDAAFLKMLTQCMTDNRPSVMKYLIQILLLLTEKKEDATFLGTVEGLVKAIGLAQEGPFTPNDY</sequence>
<dbReference type="Proteomes" id="UP000887575">
    <property type="component" value="Unassembled WGS sequence"/>
</dbReference>
<evidence type="ECO:0000256" key="1">
    <source>
        <dbReference type="SAM" id="MobiDB-lite"/>
    </source>
</evidence>
<evidence type="ECO:0000313" key="3">
    <source>
        <dbReference type="WBParaSite" id="MBELARI_LOCUS12025"/>
    </source>
</evidence>